<keyword evidence="2" id="KW-1185">Reference proteome</keyword>
<proteinExistence type="predicted"/>
<reference evidence="1" key="1">
    <citation type="submission" date="2019-05" db="EMBL/GenBank/DDBJ databases">
        <title>Revised genome assembly of Burkholderiaceae (previously Ralstonia) sp. PBA.</title>
        <authorList>
            <person name="Gan H.M."/>
        </authorList>
    </citation>
    <scope>NUCLEOTIDE SEQUENCE</scope>
    <source>
        <strain evidence="1">PBA</strain>
    </source>
</reference>
<name>A0ACD3SPW9_9BURK</name>
<evidence type="ECO:0000313" key="1">
    <source>
        <dbReference type="EMBL" id="TMS58287.1"/>
    </source>
</evidence>
<accession>A0ACD3SPW9</accession>
<dbReference type="Proteomes" id="UP000004277">
    <property type="component" value="Unassembled WGS sequence"/>
</dbReference>
<sequence>MKAIAIHDYCEPGALALGSLPDPVPGPDDVLIEVRAASVNFPDLLVVRGQYQFSPPLPFAPGKDAAGIVRAVGANVSGFRPGDRVATQVEYGAYAELVKARACDCFQIPDSMPFEDAAAMGLAYQSAYFALMERGRFQAGETVLVTGAAGGVGSAAVQIVQGLGGKALAGVRHADQMPFALGLGASATVDLAAPDLRNALRAQVHALTEGRGADVLIDTLGGDAFDAALRAMAWSGRAVVVGFASGRIPEIKANYLLVKNLTVSGLQWTDYHVRTPQKIQAAQAEIFRLYESGALKPHIAGVFPLAQAGEVLQTLERGHVFGKYVLRVD</sequence>
<comment type="caution">
    <text evidence="1">The sequence shown here is derived from an EMBL/GenBank/DDBJ whole genome shotgun (WGS) entry which is preliminary data.</text>
</comment>
<evidence type="ECO:0000313" key="2">
    <source>
        <dbReference type="Proteomes" id="UP000004277"/>
    </source>
</evidence>
<organism evidence="1 2">
    <name type="scientific">Imbroritus primus</name>
    <dbReference type="NCBI Taxonomy" id="3058603"/>
    <lineage>
        <taxon>Bacteria</taxon>
        <taxon>Pseudomonadati</taxon>
        <taxon>Pseudomonadota</taxon>
        <taxon>Betaproteobacteria</taxon>
        <taxon>Burkholderiales</taxon>
        <taxon>Burkholderiaceae</taxon>
        <taxon>Imbroritus</taxon>
    </lineage>
</organism>
<dbReference type="EMBL" id="AKCV02000015">
    <property type="protein sequence ID" value="TMS58287.1"/>
    <property type="molecule type" value="Genomic_DNA"/>
</dbReference>
<protein>
    <submittedName>
        <fullName evidence="1">NADPH:quinone oxidoreductase family protein</fullName>
    </submittedName>
</protein>
<gene>
    <name evidence="1" type="ORF">MW7_005910</name>
</gene>